<sequence length="55" mass="6329">MLECQLMPPIRPMVLMPRSWRVRRPAGSPDLLAQAISQALTLRFIYLLILEVVSH</sequence>
<organism evidence="1 2">
    <name type="scientific">Arsenicicoccus piscis</name>
    <dbReference type="NCBI Taxonomy" id="673954"/>
    <lineage>
        <taxon>Bacteria</taxon>
        <taxon>Bacillati</taxon>
        <taxon>Actinomycetota</taxon>
        <taxon>Actinomycetes</taxon>
        <taxon>Micrococcales</taxon>
        <taxon>Intrasporangiaceae</taxon>
        <taxon>Arsenicicoccus</taxon>
    </lineage>
</organism>
<gene>
    <name evidence="1" type="ORF">GCM10025862_34350</name>
</gene>
<evidence type="ECO:0000313" key="2">
    <source>
        <dbReference type="Proteomes" id="UP001157109"/>
    </source>
</evidence>
<dbReference type="EMBL" id="BSUJ01000001">
    <property type="protein sequence ID" value="GMA21414.1"/>
    <property type="molecule type" value="Genomic_DNA"/>
</dbReference>
<keyword evidence="2" id="KW-1185">Reference proteome</keyword>
<evidence type="ECO:0000313" key="1">
    <source>
        <dbReference type="EMBL" id="GMA21414.1"/>
    </source>
</evidence>
<proteinExistence type="predicted"/>
<accession>A0ABQ6HSG9</accession>
<dbReference type="Proteomes" id="UP001157109">
    <property type="component" value="Unassembled WGS sequence"/>
</dbReference>
<name>A0ABQ6HSG9_9MICO</name>
<comment type="caution">
    <text evidence="1">The sequence shown here is derived from an EMBL/GenBank/DDBJ whole genome shotgun (WGS) entry which is preliminary data.</text>
</comment>
<reference evidence="2" key="1">
    <citation type="journal article" date="2019" name="Int. J. Syst. Evol. Microbiol.">
        <title>The Global Catalogue of Microorganisms (GCM) 10K type strain sequencing project: providing services to taxonomists for standard genome sequencing and annotation.</title>
        <authorList>
            <consortium name="The Broad Institute Genomics Platform"/>
            <consortium name="The Broad Institute Genome Sequencing Center for Infectious Disease"/>
            <person name="Wu L."/>
            <person name="Ma J."/>
        </authorList>
    </citation>
    <scope>NUCLEOTIDE SEQUENCE [LARGE SCALE GENOMIC DNA]</scope>
    <source>
        <strain evidence="2">NBRC 105830</strain>
    </source>
</reference>
<protein>
    <submittedName>
        <fullName evidence="1">Uncharacterized protein</fullName>
    </submittedName>
</protein>